<reference evidence="4 5" key="2">
    <citation type="submission" date="2024-07" db="EMBL/GenBank/DDBJ databases">
        <authorList>
            <person name="Akdeniz Z."/>
        </authorList>
    </citation>
    <scope>NUCLEOTIDE SEQUENCE [LARGE SCALE GENOMIC DNA]</scope>
</reference>
<dbReference type="CDD" id="cd00167">
    <property type="entry name" value="SANT"/>
    <property type="match status" value="1"/>
</dbReference>
<dbReference type="PROSITE" id="PS51294">
    <property type="entry name" value="HTH_MYB"/>
    <property type="match status" value="1"/>
</dbReference>
<evidence type="ECO:0000259" key="2">
    <source>
        <dbReference type="PROSITE" id="PS51294"/>
    </source>
</evidence>
<name>A0AA86UPX5_9EUKA</name>
<dbReference type="EMBL" id="CAXDID020000354">
    <property type="protein sequence ID" value="CAL6081626.1"/>
    <property type="molecule type" value="Genomic_DNA"/>
</dbReference>
<keyword evidence="5" id="KW-1185">Reference proteome</keyword>
<dbReference type="SMART" id="SM00717">
    <property type="entry name" value="SANT"/>
    <property type="match status" value="2"/>
</dbReference>
<evidence type="ECO:0000259" key="1">
    <source>
        <dbReference type="PROSITE" id="PS50090"/>
    </source>
</evidence>
<dbReference type="PROSITE" id="PS50090">
    <property type="entry name" value="MYB_LIKE"/>
    <property type="match status" value="1"/>
</dbReference>
<feature type="domain" description="HTH myb-type" evidence="2">
    <location>
        <begin position="68"/>
        <end position="114"/>
    </location>
</feature>
<feature type="domain" description="Myb-like" evidence="1">
    <location>
        <begin position="1"/>
        <end position="56"/>
    </location>
</feature>
<dbReference type="Gene3D" id="1.10.10.60">
    <property type="entry name" value="Homeodomain-like"/>
    <property type="match status" value="2"/>
</dbReference>
<dbReference type="InterPro" id="IPR001005">
    <property type="entry name" value="SANT/Myb"/>
</dbReference>
<accession>A0AA86UPX5</accession>
<dbReference type="InterPro" id="IPR009057">
    <property type="entry name" value="Homeodomain-like_sf"/>
</dbReference>
<evidence type="ECO:0000313" key="4">
    <source>
        <dbReference type="EMBL" id="CAL6081626.1"/>
    </source>
</evidence>
<reference evidence="3" key="1">
    <citation type="submission" date="2023-06" db="EMBL/GenBank/DDBJ databases">
        <authorList>
            <person name="Kurt Z."/>
        </authorList>
    </citation>
    <scope>NUCLEOTIDE SEQUENCE</scope>
</reference>
<sequence length="150" mass="17919">MSERTYSKWSPEEKDKLITQITKQKSTGLKLDWLQIQSYVETKTIRQCYDQYVLLFKKPHKTDSRHMWTVQEEMKLVNVFKQNPYKWELIQNQFPNLNIVQLKNKVNTFIKQQDEYFLKDIENANQTIGTGTEKSENKILLEQLGKLLGM</sequence>
<dbReference type="InterPro" id="IPR017930">
    <property type="entry name" value="Myb_dom"/>
</dbReference>
<dbReference type="EMBL" id="CATOUU010000928">
    <property type="protein sequence ID" value="CAI9960087.1"/>
    <property type="molecule type" value="Genomic_DNA"/>
</dbReference>
<dbReference type="SUPFAM" id="SSF46689">
    <property type="entry name" value="Homeodomain-like"/>
    <property type="match status" value="1"/>
</dbReference>
<evidence type="ECO:0000313" key="3">
    <source>
        <dbReference type="EMBL" id="CAI9960087.1"/>
    </source>
</evidence>
<evidence type="ECO:0000313" key="5">
    <source>
        <dbReference type="Proteomes" id="UP001642409"/>
    </source>
</evidence>
<dbReference type="Proteomes" id="UP001642409">
    <property type="component" value="Unassembled WGS sequence"/>
</dbReference>
<comment type="caution">
    <text evidence="3">The sequence shown here is derived from an EMBL/GenBank/DDBJ whole genome shotgun (WGS) entry which is preliminary data.</text>
</comment>
<organism evidence="3">
    <name type="scientific">Hexamita inflata</name>
    <dbReference type="NCBI Taxonomy" id="28002"/>
    <lineage>
        <taxon>Eukaryota</taxon>
        <taxon>Metamonada</taxon>
        <taxon>Diplomonadida</taxon>
        <taxon>Hexamitidae</taxon>
        <taxon>Hexamitinae</taxon>
        <taxon>Hexamita</taxon>
    </lineage>
</organism>
<dbReference type="AlphaFoldDB" id="A0AA86UPX5"/>
<gene>
    <name evidence="3" type="ORF">HINF_LOCUS47732</name>
    <name evidence="4" type="ORF">HINF_LOCUS60433</name>
</gene>
<dbReference type="Pfam" id="PF00249">
    <property type="entry name" value="Myb_DNA-binding"/>
    <property type="match status" value="1"/>
</dbReference>
<protein>
    <recommendedName>
        <fullName evidence="6">Myb-like DNA-binding domain-containing protein</fullName>
    </recommendedName>
</protein>
<proteinExistence type="predicted"/>
<evidence type="ECO:0008006" key="6">
    <source>
        <dbReference type="Google" id="ProtNLM"/>
    </source>
</evidence>